<dbReference type="OrthoDB" id="8914035at2"/>
<accession>A0A3M6QYS6</accession>
<gene>
    <name evidence="2" type="ORF">D8I35_00490</name>
</gene>
<reference evidence="2 3" key="1">
    <citation type="submission" date="2018-10" db="EMBL/GenBank/DDBJ databases">
        <title>Draft genome of Cortibacter populi DSM10536.</title>
        <authorList>
            <person name="Bernier A.-M."/>
            <person name="Bernard K."/>
        </authorList>
    </citation>
    <scope>NUCLEOTIDE SEQUENCE [LARGE SCALE GENOMIC DNA]</scope>
    <source>
        <strain evidence="2 3">DSM 105136</strain>
    </source>
</reference>
<evidence type="ECO:0000313" key="3">
    <source>
        <dbReference type="Proteomes" id="UP000278006"/>
    </source>
</evidence>
<proteinExistence type="predicted"/>
<evidence type="ECO:0000256" key="1">
    <source>
        <dbReference type="SAM" id="Phobius"/>
    </source>
</evidence>
<dbReference type="EMBL" id="RDQO01000001">
    <property type="protein sequence ID" value="RMX07662.1"/>
    <property type="molecule type" value="Genomic_DNA"/>
</dbReference>
<protein>
    <submittedName>
        <fullName evidence="2">DUF3106 domain-containing protein</fullName>
    </submittedName>
</protein>
<dbReference type="InterPro" id="IPR021455">
    <property type="entry name" value="DUF3106"/>
</dbReference>
<comment type="caution">
    <text evidence="2">The sequence shown here is derived from an EMBL/GenBank/DDBJ whole genome shotgun (WGS) entry which is preliminary data.</text>
</comment>
<keyword evidence="1" id="KW-0472">Membrane</keyword>
<keyword evidence="1" id="KW-0812">Transmembrane</keyword>
<keyword evidence="3" id="KW-1185">Reference proteome</keyword>
<sequence length="308" mass="33137">MADSSSHHSFNEPSRPPLAGVAVAAVLLAALLGVWNQKQRPLLSPTLPPGLVYDGPLTLSGHPLPPLVPAAASAAGQPATSSPQTRGIHITRPIWRDLSDQQQTVLAGLEPVWPYISNAEKRRWLAIARQARSMEPEQQQQLIANIADWSHLSEAQRMQIRQQYRQYEATQADSDAGDAVLIQQAWLDFSALDEAERRQWARKAAGITTAKKRPATRRTALVRIPAASQARPGLSNLPKIPLEPVSFRQVGSAGAPPQAASAITHVEAPSAMPAAPPSGNGSSDGKRVIYWNGIPITPPDPLPPVYAN</sequence>
<feature type="transmembrane region" description="Helical" evidence="1">
    <location>
        <begin position="18"/>
        <end position="35"/>
    </location>
</feature>
<name>A0A3M6QYS6_9BURK</name>
<dbReference type="RefSeq" id="WP_122225783.1">
    <property type="nucleotide sequence ID" value="NZ_RDQO01000001.1"/>
</dbReference>
<evidence type="ECO:0000313" key="2">
    <source>
        <dbReference type="EMBL" id="RMX07662.1"/>
    </source>
</evidence>
<dbReference type="Pfam" id="PF11304">
    <property type="entry name" value="DUF3106"/>
    <property type="match status" value="1"/>
</dbReference>
<dbReference type="AlphaFoldDB" id="A0A3M6QYS6"/>
<organism evidence="2 3">
    <name type="scientific">Corticibacter populi</name>
    <dbReference type="NCBI Taxonomy" id="1550736"/>
    <lineage>
        <taxon>Bacteria</taxon>
        <taxon>Pseudomonadati</taxon>
        <taxon>Pseudomonadota</taxon>
        <taxon>Betaproteobacteria</taxon>
        <taxon>Burkholderiales</taxon>
        <taxon>Comamonadaceae</taxon>
        <taxon>Corticibacter</taxon>
    </lineage>
</organism>
<keyword evidence="1" id="KW-1133">Transmembrane helix</keyword>
<dbReference type="Proteomes" id="UP000278006">
    <property type="component" value="Unassembled WGS sequence"/>
</dbReference>